<evidence type="ECO:0000313" key="7">
    <source>
        <dbReference type="EMBL" id="PKA47954.1"/>
    </source>
</evidence>
<sequence length="209" mass="22697">MEDDGSSKLFIATHPAEISDDDDDSSEPGADDSNLIYVLNLVLSGTARLNVLLPTATILAFTIFAPLLTNDGDCSAANRWLTAAFLLLCAASCAFFAVTDSYRTASGSLHYGVATLRGMWTFSSRRKGPAEPARYRLRWPDLFHALMSVVAFVTFAGSHRDVVGCFYPEVPRKVINTAPLVVGFAVSVLFVVFLTRRRGIGYPFGCVCL</sequence>
<protein>
    <submittedName>
        <fullName evidence="7">Uncharacterized protein</fullName>
    </submittedName>
</protein>
<name>A0A2H9ZXD9_9ASPA</name>
<dbReference type="AlphaFoldDB" id="A0A2H9ZXD9"/>
<evidence type="ECO:0000256" key="3">
    <source>
        <dbReference type="ARBA" id="ARBA00022692"/>
    </source>
</evidence>
<keyword evidence="4 6" id="KW-1133">Transmembrane helix</keyword>
<reference evidence="7 8" key="1">
    <citation type="journal article" date="2017" name="Nature">
        <title>The Apostasia genome and the evolution of orchids.</title>
        <authorList>
            <person name="Zhang G.Q."/>
            <person name="Liu K.W."/>
            <person name="Li Z."/>
            <person name="Lohaus R."/>
            <person name="Hsiao Y.Y."/>
            <person name="Niu S.C."/>
            <person name="Wang J.Y."/>
            <person name="Lin Y.C."/>
            <person name="Xu Q."/>
            <person name="Chen L.J."/>
            <person name="Yoshida K."/>
            <person name="Fujiwara S."/>
            <person name="Wang Z.W."/>
            <person name="Zhang Y.Q."/>
            <person name="Mitsuda N."/>
            <person name="Wang M."/>
            <person name="Liu G.H."/>
            <person name="Pecoraro L."/>
            <person name="Huang H.X."/>
            <person name="Xiao X.J."/>
            <person name="Lin M."/>
            <person name="Wu X.Y."/>
            <person name="Wu W.L."/>
            <person name="Chen Y.Y."/>
            <person name="Chang S.B."/>
            <person name="Sakamoto S."/>
            <person name="Ohme-Takagi M."/>
            <person name="Yagi M."/>
            <person name="Zeng S.J."/>
            <person name="Shen C.Y."/>
            <person name="Yeh C.M."/>
            <person name="Luo Y.B."/>
            <person name="Tsai W.C."/>
            <person name="Van de Peer Y."/>
            <person name="Liu Z.J."/>
        </authorList>
    </citation>
    <scope>NUCLEOTIDE SEQUENCE [LARGE SCALE GENOMIC DNA]</scope>
    <source>
        <strain evidence="8">cv. Shenzhen</strain>
        <tissue evidence="7">Stem</tissue>
    </source>
</reference>
<keyword evidence="5 6" id="KW-0472">Membrane</keyword>
<evidence type="ECO:0000313" key="8">
    <source>
        <dbReference type="Proteomes" id="UP000236161"/>
    </source>
</evidence>
<accession>A0A2H9ZXD9</accession>
<dbReference type="InterPro" id="IPR007770">
    <property type="entry name" value="DMP"/>
</dbReference>
<dbReference type="OrthoDB" id="959867at2759"/>
<evidence type="ECO:0000256" key="5">
    <source>
        <dbReference type="ARBA" id="ARBA00023136"/>
    </source>
</evidence>
<dbReference type="GO" id="GO:0016020">
    <property type="term" value="C:membrane"/>
    <property type="evidence" value="ECO:0007669"/>
    <property type="project" value="UniProtKB-SubCell"/>
</dbReference>
<evidence type="ECO:0000256" key="2">
    <source>
        <dbReference type="ARBA" id="ARBA00008707"/>
    </source>
</evidence>
<comment type="similarity">
    <text evidence="2">Belongs to the plant DMP1 protein family.</text>
</comment>
<proteinExistence type="inferred from homology"/>
<evidence type="ECO:0000256" key="1">
    <source>
        <dbReference type="ARBA" id="ARBA00004141"/>
    </source>
</evidence>
<dbReference type="PANTHER" id="PTHR31621:SF37">
    <property type="entry name" value="OS01G0882400 PROTEIN"/>
    <property type="match status" value="1"/>
</dbReference>
<feature type="transmembrane region" description="Helical" evidence="6">
    <location>
        <begin position="142"/>
        <end position="159"/>
    </location>
</feature>
<dbReference type="GO" id="GO:0005737">
    <property type="term" value="C:cytoplasm"/>
    <property type="evidence" value="ECO:0007669"/>
    <property type="project" value="UniProtKB-ARBA"/>
</dbReference>
<dbReference type="EMBL" id="KZ453008">
    <property type="protein sequence ID" value="PKA47954.1"/>
    <property type="molecule type" value="Genomic_DNA"/>
</dbReference>
<feature type="transmembrane region" description="Helical" evidence="6">
    <location>
        <begin position="174"/>
        <end position="194"/>
    </location>
</feature>
<dbReference type="PANTHER" id="PTHR31621">
    <property type="entry name" value="PROTEIN DMP3"/>
    <property type="match status" value="1"/>
</dbReference>
<gene>
    <name evidence="7" type="ORF">AXF42_Ash016300</name>
</gene>
<dbReference type="GO" id="GO:0010256">
    <property type="term" value="P:endomembrane system organization"/>
    <property type="evidence" value="ECO:0007669"/>
    <property type="project" value="TreeGrafter"/>
</dbReference>
<evidence type="ECO:0000256" key="6">
    <source>
        <dbReference type="SAM" id="Phobius"/>
    </source>
</evidence>
<feature type="transmembrane region" description="Helical" evidence="6">
    <location>
        <begin position="80"/>
        <end position="98"/>
    </location>
</feature>
<comment type="subcellular location">
    <subcellularLocation>
        <location evidence="1">Membrane</location>
        <topology evidence="1">Multi-pass membrane protein</topology>
    </subcellularLocation>
</comment>
<keyword evidence="8" id="KW-1185">Reference proteome</keyword>
<dbReference type="Proteomes" id="UP000236161">
    <property type="component" value="Unassembled WGS sequence"/>
</dbReference>
<organism evidence="7 8">
    <name type="scientific">Apostasia shenzhenica</name>
    <dbReference type="NCBI Taxonomy" id="1088818"/>
    <lineage>
        <taxon>Eukaryota</taxon>
        <taxon>Viridiplantae</taxon>
        <taxon>Streptophyta</taxon>
        <taxon>Embryophyta</taxon>
        <taxon>Tracheophyta</taxon>
        <taxon>Spermatophyta</taxon>
        <taxon>Magnoliopsida</taxon>
        <taxon>Liliopsida</taxon>
        <taxon>Asparagales</taxon>
        <taxon>Orchidaceae</taxon>
        <taxon>Apostasioideae</taxon>
        <taxon>Apostasia</taxon>
    </lineage>
</organism>
<feature type="transmembrane region" description="Helical" evidence="6">
    <location>
        <begin position="49"/>
        <end position="68"/>
    </location>
</feature>
<evidence type="ECO:0000256" key="4">
    <source>
        <dbReference type="ARBA" id="ARBA00022989"/>
    </source>
</evidence>
<dbReference type="Pfam" id="PF05078">
    <property type="entry name" value="DUF679"/>
    <property type="match status" value="1"/>
</dbReference>
<keyword evidence="3 6" id="KW-0812">Transmembrane</keyword>